<dbReference type="EMBL" id="VSSQ01096878">
    <property type="protein sequence ID" value="MPN40460.1"/>
    <property type="molecule type" value="Genomic_DNA"/>
</dbReference>
<evidence type="ECO:0000313" key="1">
    <source>
        <dbReference type="EMBL" id="MPN40460.1"/>
    </source>
</evidence>
<dbReference type="AlphaFoldDB" id="A0A645HNQ0"/>
<comment type="caution">
    <text evidence="1">The sequence shown here is derived from an EMBL/GenBank/DDBJ whole genome shotgun (WGS) entry which is preliminary data.</text>
</comment>
<gene>
    <name evidence="1" type="ORF">SDC9_187997</name>
</gene>
<proteinExistence type="predicted"/>
<organism evidence="1">
    <name type="scientific">bioreactor metagenome</name>
    <dbReference type="NCBI Taxonomy" id="1076179"/>
    <lineage>
        <taxon>unclassified sequences</taxon>
        <taxon>metagenomes</taxon>
        <taxon>ecological metagenomes</taxon>
    </lineage>
</organism>
<reference evidence="1" key="1">
    <citation type="submission" date="2019-08" db="EMBL/GenBank/DDBJ databases">
        <authorList>
            <person name="Kucharzyk K."/>
            <person name="Murdoch R.W."/>
            <person name="Higgins S."/>
            <person name="Loffler F."/>
        </authorList>
    </citation>
    <scope>NUCLEOTIDE SEQUENCE</scope>
</reference>
<sequence length="49" mass="5569">MERRVAQRRIILLIFMNNAVKNSRWGFLTTQANGARQPWIGADNGLRAG</sequence>
<accession>A0A645HNQ0</accession>
<name>A0A645HNQ0_9ZZZZ</name>
<protein>
    <submittedName>
        <fullName evidence="1">Uncharacterized protein</fullName>
    </submittedName>
</protein>